<protein>
    <submittedName>
        <fullName evidence="3">Uncharacterized protein</fullName>
    </submittedName>
</protein>
<keyword evidence="2" id="KW-0472">Membrane</keyword>
<keyword evidence="4" id="KW-1185">Reference proteome</keyword>
<keyword evidence="2" id="KW-0812">Transmembrane</keyword>
<evidence type="ECO:0000256" key="2">
    <source>
        <dbReference type="SAM" id="Phobius"/>
    </source>
</evidence>
<feature type="transmembrane region" description="Helical" evidence="2">
    <location>
        <begin position="27"/>
        <end position="46"/>
    </location>
</feature>
<organism evidence="3 4">
    <name type="scientific">Coprinellus micaceus</name>
    <name type="common">Glistening ink-cap mushroom</name>
    <name type="synonym">Coprinus micaceus</name>
    <dbReference type="NCBI Taxonomy" id="71717"/>
    <lineage>
        <taxon>Eukaryota</taxon>
        <taxon>Fungi</taxon>
        <taxon>Dikarya</taxon>
        <taxon>Basidiomycota</taxon>
        <taxon>Agaricomycotina</taxon>
        <taxon>Agaricomycetes</taxon>
        <taxon>Agaricomycetidae</taxon>
        <taxon>Agaricales</taxon>
        <taxon>Agaricineae</taxon>
        <taxon>Psathyrellaceae</taxon>
        <taxon>Coprinellus</taxon>
    </lineage>
</organism>
<comment type="caution">
    <text evidence="3">The sequence shown here is derived from an EMBL/GenBank/DDBJ whole genome shotgun (WGS) entry which is preliminary data.</text>
</comment>
<evidence type="ECO:0000313" key="3">
    <source>
        <dbReference type="EMBL" id="TEB28044.1"/>
    </source>
</evidence>
<name>A0A4Y7T249_COPMI</name>
<dbReference type="AlphaFoldDB" id="A0A4Y7T249"/>
<dbReference type="OrthoDB" id="630188at2759"/>
<gene>
    <name evidence="3" type="ORF">FA13DRAFT_826626</name>
</gene>
<reference evidence="3 4" key="1">
    <citation type="journal article" date="2019" name="Nat. Ecol. Evol.">
        <title>Megaphylogeny resolves global patterns of mushroom evolution.</title>
        <authorList>
            <person name="Varga T."/>
            <person name="Krizsan K."/>
            <person name="Foldi C."/>
            <person name="Dima B."/>
            <person name="Sanchez-Garcia M."/>
            <person name="Sanchez-Ramirez S."/>
            <person name="Szollosi G.J."/>
            <person name="Szarkandi J.G."/>
            <person name="Papp V."/>
            <person name="Albert L."/>
            <person name="Andreopoulos W."/>
            <person name="Angelini C."/>
            <person name="Antonin V."/>
            <person name="Barry K.W."/>
            <person name="Bougher N.L."/>
            <person name="Buchanan P."/>
            <person name="Buyck B."/>
            <person name="Bense V."/>
            <person name="Catcheside P."/>
            <person name="Chovatia M."/>
            <person name="Cooper J."/>
            <person name="Damon W."/>
            <person name="Desjardin D."/>
            <person name="Finy P."/>
            <person name="Geml J."/>
            <person name="Haridas S."/>
            <person name="Hughes K."/>
            <person name="Justo A."/>
            <person name="Karasinski D."/>
            <person name="Kautmanova I."/>
            <person name="Kiss B."/>
            <person name="Kocsube S."/>
            <person name="Kotiranta H."/>
            <person name="LaButti K.M."/>
            <person name="Lechner B.E."/>
            <person name="Liimatainen K."/>
            <person name="Lipzen A."/>
            <person name="Lukacs Z."/>
            <person name="Mihaltcheva S."/>
            <person name="Morgado L.N."/>
            <person name="Niskanen T."/>
            <person name="Noordeloos M.E."/>
            <person name="Ohm R.A."/>
            <person name="Ortiz-Santana B."/>
            <person name="Ovrebo C."/>
            <person name="Racz N."/>
            <person name="Riley R."/>
            <person name="Savchenko A."/>
            <person name="Shiryaev A."/>
            <person name="Soop K."/>
            <person name="Spirin V."/>
            <person name="Szebenyi C."/>
            <person name="Tomsovsky M."/>
            <person name="Tulloss R.E."/>
            <person name="Uehling J."/>
            <person name="Grigoriev I.V."/>
            <person name="Vagvolgyi C."/>
            <person name="Papp T."/>
            <person name="Martin F.M."/>
            <person name="Miettinen O."/>
            <person name="Hibbett D.S."/>
            <person name="Nagy L.G."/>
        </authorList>
    </citation>
    <scope>NUCLEOTIDE SEQUENCE [LARGE SCALE GENOMIC DNA]</scope>
    <source>
        <strain evidence="3 4">FP101781</strain>
    </source>
</reference>
<dbReference type="STRING" id="71717.A0A4Y7T249"/>
<accession>A0A4Y7T249</accession>
<sequence length="551" mass="63080">MSPLHTLRSLPSFIQPILSRFRTRKSLFLVITVSCVIFLFYVSTAYEWTMSRLPGSFSSKFGFSGGQPFGVCSPEEYASGQWIRRPYWSRPGPLSKTDLDDPRFRNGSVHTEGTKDVSMTKPEDILDFARFGGCASSREFWWHLAADREEQWDRFPGALEWEWVPGGWCGKGEGGLREWVVHEVVRDLVERGGWLLIGDSVTENHFFSLSCLLYPHVIATPDYTKHQGSFDRAWPQHLYLNPESPLFQDDGTIRMTKHKAGFQNTSRRPVRFPIGFDPAKTPLVTFRRVDLLWQKEELLMMHKELHPEIYAANPAFQLFGDEAVWTMSPDEYMNIFTKPMPEGNYAAMVVSTAGHWTTGLFHGYHVEDGDGSTVLFSNDTELVRSPNLVTKLPSNTTGEVVLGYDGLLTFFGEVMERWAEQVQRRLDGSEFGAVVSPRGVYPPGRGAMAPRQVVVRAYLPGHEDCHAHREAWSEILPFKWNWYNWGEIWKYNRIFEDILSKHANVHFLNIARPGRLRPDAHASGDCLHIMSGAGVLEGWSHYIWHYITREV</sequence>
<evidence type="ECO:0000313" key="4">
    <source>
        <dbReference type="Proteomes" id="UP000298030"/>
    </source>
</evidence>
<keyword evidence="2" id="KW-1133">Transmembrane helix</keyword>
<dbReference type="EMBL" id="QPFP01000035">
    <property type="protein sequence ID" value="TEB28044.1"/>
    <property type="molecule type" value="Genomic_DNA"/>
</dbReference>
<feature type="region of interest" description="Disordered" evidence="1">
    <location>
        <begin position="94"/>
        <end position="115"/>
    </location>
</feature>
<evidence type="ECO:0000256" key="1">
    <source>
        <dbReference type="SAM" id="MobiDB-lite"/>
    </source>
</evidence>
<dbReference type="Proteomes" id="UP000298030">
    <property type="component" value="Unassembled WGS sequence"/>
</dbReference>
<proteinExistence type="predicted"/>